<dbReference type="InterPro" id="IPR013108">
    <property type="entry name" value="Amidohydro_3"/>
</dbReference>
<dbReference type="Pfam" id="PF07969">
    <property type="entry name" value="Amidohydro_3"/>
    <property type="match status" value="1"/>
</dbReference>
<dbReference type="NCBIfam" id="NF011987">
    <property type="entry name" value="PRK15446.2-3"/>
    <property type="match status" value="1"/>
</dbReference>
<dbReference type="Gene3D" id="3.20.20.140">
    <property type="entry name" value="Metal-dependent hydrolases"/>
    <property type="match status" value="1"/>
</dbReference>
<dbReference type="InterPro" id="IPR012696">
    <property type="entry name" value="PhnM"/>
</dbReference>
<dbReference type="EMBL" id="JALJXV010000009">
    <property type="protein sequence ID" value="MCP1676451.1"/>
    <property type="molecule type" value="Genomic_DNA"/>
</dbReference>
<dbReference type="RefSeq" id="WP_253482620.1">
    <property type="nucleotide sequence ID" value="NZ_JALJXV010000009.1"/>
</dbReference>
<dbReference type="Gene3D" id="2.30.40.10">
    <property type="entry name" value="Urease, subunit C, domain 1"/>
    <property type="match status" value="2"/>
</dbReference>
<dbReference type="NCBIfam" id="NF011984">
    <property type="entry name" value="PRK15446.1-5"/>
    <property type="match status" value="1"/>
</dbReference>
<dbReference type="Proteomes" id="UP001205843">
    <property type="component" value="Unassembled WGS sequence"/>
</dbReference>
<dbReference type="NCBIfam" id="TIGR02318">
    <property type="entry name" value="phosphono_phnM"/>
    <property type="match status" value="1"/>
</dbReference>
<dbReference type="PANTHER" id="PTHR43135">
    <property type="entry name" value="ALPHA-D-RIBOSE 1-METHYLPHOSPHONATE 5-TRIPHOSPHATE DIPHOSPHATASE"/>
    <property type="match status" value="1"/>
</dbReference>
<feature type="domain" description="Amidohydrolase 3" evidence="1">
    <location>
        <begin position="276"/>
        <end position="367"/>
    </location>
</feature>
<dbReference type="GO" id="GO:0016810">
    <property type="term" value="F:hydrolase activity, acting on carbon-nitrogen (but not peptide) bonds"/>
    <property type="evidence" value="ECO:0007669"/>
    <property type="project" value="InterPro"/>
</dbReference>
<dbReference type="GO" id="GO:0019700">
    <property type="term" value="P:organic phosphonate catabolic process"/>
    <property type="evidence" value="ECO:0007669"/>
    <property type="project" value="InterPro"/>
</dbReference>
<proteinExistence type="predicted"/>
<sequence>MIAERILDNARIICPDAVIDGHLVIRGDLIVAIEEGRSRSPAAEDLEGDYLTPGLVELHTDNVERHLIPRPGVVWPTMPAILAHDATIASAGITTVLDAIACGSDHGKEWRRDICDTTVWGIDQARRGGHLRAEHLLHLRCEIVAADMPEAFAKAIDNPYVRLVSIMDHTPGARQFVDMDKFREYYKGKHGLSDRELDTMIAERQAMRDEHGPRNRAEVVAETRRRDITLASHDDATVEHVNEAVSDGVRIAEFPTTVAAAEAAHAQGLATVMGAPNLVRGGSHSGNVAAGDLARLGLLDCLSSDYVPISLMQGAWQLNEEGIMSLPEAFRVVAGQPAAMLGLHDRGELEAGKRADIARVHRNGATVIREVLRGGQRIA</sequence>
<evidence type="ECO:0000313" key="2">
    <source>
        <dbReference type="EMBL" id="MCP1676451.1"/>
    </source>
</evidence>
<protein>
    <submittedName>
        <fullName evidence="2">Alpha-D-ribose 1-methylphosphonate 5-triphosphate diphosphatase</fullName>
        <ecNumber evidence="2">3.6.1.63</ecNumber>
    </submittedName>
</protein>
<evidence type="ECO:0000313" key="3">
    <source>
        <dbReference type="Proteomes" id="UP001205843"/>
    </source>
</evidence>
<dbReference type="SUPFAM" id="SSF51338">
    <property type="entry name" value="Composite domain of metallo-dependent hydrolases"/>
    <property type="match status" value="1"/>
</dbReference>
<keyword evidence="3" id="KW-1185">Reference proteome</keyword>
<dbReference type="AlphaFoldDB" id="A0AAE3G7X2"/>
<comment type="caution">
    <text evidence="2">The sequence shown here is derived from an EMBL/GenBank/DDBJ whole genome shotgun (WGS) entry which is preliminary data.</text>
</comment>
<dbReference type="NCBIfam" id="NF011981">
    <property type="entry name" value="PRK15446.1-2"/>
    <property type="match status" value="1"/>
</dbReference>
<reference evidence="2" key="1">
    <citation type="submission" date="2022-03" db="EMBL/GenBank/DDBJ databases">
        <title>Genomic Encyclopedia of Type Strains, Phase III (KMG-III): the genomes of soil and plant-associated and newly described type strains.</title>
        <authorList>
            <person name="Whitman W."/>
        </authorList>
    </citation>
    <scope>NUCLEOTIDE SEQUENCE</scope>
    <source>
        <strain evidence="2">ANL 6-2</strain>
    </source>
</reference>
<dbReference type="InterPro" id="IPR011059">
    <property type="entry name" value="Metal-dep_hydrolase_composite"/>
</dbReference>
<dbReference type="InterPro" id="IPR032466">
    <property type="entry name" value="Metal_Hydrolase"/>
</dbReference>
<dbReference type="SUPFAM" id="SSF51556">
    <property type="entry name" value="Metallo-dependent hydrolases"/>
    <property type="match status" value="1"/>
</dbReference>
<accession>A0AAE3G7X2</accession>
<name>A0AAE3G7X2_9GAMM</name>
<evidence type="ECO:0000259" key="1">
    <source>
        <dbReference type="Pfam" id="PF07969"/>
    </source>
</evidence>
<dbReference type="PANTHER" id="PTHR43135:SF3">
    <property type="entry name" value="ALPHA-D-RIBOSE 1-METHYLPHOSPHONATE 5-TRIPHOSPHATE DIPHOSPHATASE"/>
    <property type="match status" value="1"/>
</dbReference>
<keyword evidence="2" id="KW-0378">Hydrolase</keyword>
<organism evidence="2 3">
    <name type="scientific">Natronocella acetinitrilica</name>
    <dbReference type="NCBI Taxonomy" id="414046"/>
    <lineage>
        <taxon>Bacteria</taxon>
        <taxon>Pseudomonadati</taxon>
        <taxon>Pseudomonadota</taxon>
        <taxon>Gammaproteobacteria</taxon>
        <taxon>Chromatiales</taxon>
        <taxon>Ectothiorhodospiraceae</taxon>
        <taxon>Natronocella</taxon>
    </lineage>
</organism>
<gene>
    <name evidence="2" type="ORF">J2T57_003612</name>
</gene>
<dbReference type="PIRSF" id="PIRSF038971">
    <property type="entry name" value="PhnM"/>
    <property type="match status" value="1"/>
</dbReference>
<dbReference type="InterPro" id="IPR051781">
    <property type="entry name" value="Metallo-dep_Hydrolase"/>
</dbReference>
<dbReference type="NCBIfam" id="NF011990">
    <property type="entry name" value="PRK15446.2-6"/>
    <property type="match status" value="1"/>
</dbReference>
<dbReference type="EC" id="3.6.1.63" evidence="2"/>